<keyword evidence="1" id="KW-0472">Membrane</keyword>
<evidence type="ECO:0000259" key="2">
    <source>
        <dbReference type="Pfam" id="PF02517"/>
    </source>
</evidence>
<organism evidence="3 4">
    <name type="scientific">Fictibacillus barbaricus</name>
    <dbReference type="NCBI Taxonomy" id="182136"/>
    <lineage>
        <taxon>Bacteria</taxon>
        <taxon>Bacillati</taxon>
        <taxon>Bacillota</taxon>
        <taxon>Bacilli</taxon>
        <taxon>Bacillales</taxon>
        <taxon>Fictibacillaceae</taxon>
        <taxon>Fictibacillus</taxon>
    </lineage>
</organism>
<sequence length="267" mass="29978">MKKLIFGLVGFLLLDFYFNVTTHLISNTVIQFLCILLFFPLASYIAKLNGLPGLQGIGLAKTQNSRKYFLISLFIGFSVWTLLYITYWSFGKFEITGVQTGWNAGWILLQVLAGFFLGSFINDLITRGFVMNLLKGKMPPIVIMSISIIIYALDDFWNGDLSLMNFIFSFVLGCSLTYAFYKTGTIWADTGLHFGLNIAYGLLYGLIGKPGGGIILISKGEINPFINNTIVLMMTSLLFVIVYFYYRRKGQVAAETQIQGHFTLNSK</sequence>
<protein>
    <submittedName>
        <fullName evidence="3">Membrane protease YdiL (CAAX protease family)</fullName>
    </submittedName>
</protein>
<evidence type="ECO:0000313" key="3">
    <source>
        <dbReference type="EMBL" id="MDR7071712.1"/>
    </source>
</evidence>
<keyword evidence="1" id="KW-0812">Transmembrane</keyword>
<dbReference type="InterPro" id="IPR003675">
    <property type="entry name" value="Rce1/LyrA-like_dom"/>
</dbReference>
<comment type="caution">
    <text evidence="3">The sequence shown here is derived from an EMBL/GenBank/DDBJ whole genome shotgun (WGS) entry which is preliminary data.</text>
</comment>
<dbReference type="GO" id="GO:0008233">
    <property type="term" value="F:peptidase activity"/>
    <property type="evidence" value="ECO:0007669"/>
    <property type="project" value="UniProtKB-KW"/>
</dbReference>
<feature type="transmembrane region" description="Helical" evidence="1">
    <location>
        <begin position="68"/>
        <end position="87"/>
    </location>
</feature>
<gene>
    <name evidence="3" type="ORF">J2X07_000687</name>
</gene>
<proteinExistence type="predicted"/>
<evidence type="ECO:0000256" key="1">
    <source>
        <dbReference type="SAM" id="Phobius"/>
    </source>
</evidence>
<feature type="transmembrane region" description="Helical" evidence="1">
    <location>
        <begin position="138"/>
        <end position="157"/>
    </location>
</feature>
<keyword evidence="3" id="KW-0378">Hydrolase</keyword>
<dbReference type="Pfam" id="PF02517">
    <property type="entry name" value="Rce1-like"/>
    <property type="match status" value="1"/>
</dbReference>
<feature type="domain" description="CAAX prenyl protease 2/Lysostaphin resistance protein A-like" evidence="2">
    <location>
        <begin position="106"/>
        <end position="198"/>
    </location>
</feature>
<feature type="transmembrane region" description="Helical" evidence="1">
    <location>
        <begin position="107"/>
        <end position="126"/>
    </location>
</feature>
<dbReference type="PANTHER" id="PTHR39430:SF1">
    <property type="entry name" value="PROTEASE"/>
    <property type="match status" value="1"/>
</dbReference>
<feature type="transmembrane region" description="Helical" evidence="1">
    <location>
        <begin position="193"/>
        <end position="217"/>
    </location>
</feature>
<name>A0ABU1TWY9_9BACL</name>
<dbReference type="EMBL" id="JAVDWA010000001">
    <property type="protein sequence ID" value="MDR7071712.1"/>
    <property type="molecule type" value="Genomic_DNA"/>
</dbReference>
<keyword evidence="1" id="KW-1133">Transmembrane helix</keyword>
<feature type="transmembrane region" description="Helical" evidence="1">
    <location>
        <begin position="28"/>
        <end position="47"/>
    </location>
</feature>
<keyword evidence="4" id="KW-1185">Reference proteome</keyword>
<accession>A0ABU1TWY9</accession>
<dbReference type="RefSeq" id="WP_310256410.1">
    <property type="nucleotide sequence ID" value="NZ_JAVDWA010000001.1"/>
</dbReference>
<evidence type="ECO:0000313" key="4">
    <source>
        <dbReference type="Proteomes" id="UP001258181"/>
    </source>
</evidence>
<dbReference type="Proteomes" id="UP001258181">
    <property type="component" value="Unassembled WGS sequence"/>
</dbReference>
<dbReference type="PANTHER" id="PTHR39430">
    <property type="entry name" value="MEMBRANE-ASSOCIATED PROTEASE-RELATED"/>
    <property type="match status" value="1"/>
</dbReference>
<feature type="transmembrane region" description="Helical" evidence="1">
    <location>
        <begin position="229"/>
        <end position="246"/>
    </location>
</feature>
<feature type="transmembrane region" description="Helical" evidence="1">
    <location>
        <begin position="163"/>
        <end position="181"/>
    </location>
</feature>
<keyword evidence="3" id="KW-0645">Protease</keyword>
<dbReference type="GO" id="GO:0006508">
    <property type="term" value="P:proteolysis"/>
    <property type="evidence" value="ECO:0007669"/>
    <property type="project" value="UniProtKB-KW"/>
</dbReference>
<reference evidence="3 4" key="1">
    <citation type="submission" date="2023-07" db="EMBL/GenBank/DDBJ databases">
        <title>Sorghum-associated microbial communities from plants grown in Nebraska, USA.</title>
        <authorList>
            <person name="Schachtman D."/>
        </authorList>
    </citation>
    <scope>NUCLEOTIDE SEQUENCE [LARGE SCALE GENOMIC DNA]</scope>
    <source>
        <strain evidence="3 4">BE211</strain>
    </source>
</reference>